<name>A0AAE3XLR5_9BACT</name>
<evidence type="ECO:0008006" key="3">
    <source>
        <dbReference type="Google" id="ProtNLM"/>
    </source>
</evidence>
<comment type="caution">
    <text evidence="1">The sequence shown here is derived from an EMBL/GenBank/DDBJ whole genome shotgun (WGS) entry which is preliminary data.</text>
</comment>
<protein>
    <recommendedName>
        <fullName evidence="3">DUF4249 domain-containing protein</fullName>
    </recommendedName>
</protein>
<sequence length="271" mass="30728">MKNIIRLLFIVYILSACTEVIEVDLNDGQKRLVVEASMNWEKGSLGNNQVVKLSYSTPYYDQGSIEMVPGAEVKVIKLNDNTEFLFTEGEAGYYMTEEFVPELGTSYKLEIVHNGEVYEATETMQSVSNIEKIEEKKENIFGSEQTTITVYVDDDEGVDNFFHCEFYPLDGDMEQTVRNDAFSDGKQVLIEYEYEEAVAGDQLEINLYGISITYYNFMGILIEQSEGGGGPFATVPVPLKGNCKNINNPEEEVLGYFRLSQFIHEVYTVKE</sequence>
<dbReference type="RefSeq" id="WP_309938324.1">
    <property type="nucleotide sequence ID" value="NZ_AP025305.1"/>
</dbReference>
<dbReference type="InterPro" id="IPR025345">
    <property type="entry name" value="DUF4249"/>
</dbReference>
<proteinExistence type="predicted"/>
<accession>A0AAE3XLR5</accession>
<gene>
    <name evidence="1" type="ORF">HNQ88_001857</name>
</gene>
<dbReference type="Pfam" id="PF14054">
    <property type="entry name" value="DUF4249"/>
    <property type="match status" value="1"/>
</dbReference>
<dbReference type="EMBL" id="JAVDQD010000002">
    <property type="protein sequence ID" value="MDR6238820.1"/>
    <property type="molecule type" value="Genomic_DNA"/>
</dbReference>
<keyword evidence="2" id="KW-1185">Reference proteome</keyword>
<dbReference type="PROSITE" id="PS51257">
    <property type="entry name" value="PROKAR_LIPOPROTEIN"/>
    <property type="match status" value="1"/>
</dbReference>
<evidence type="ECO:0000313" key="2">
    <source>
        <dbReference type="Proteomes" id="UP001185092"/>
    </source>
</evidence>
<reference evidence="1" key="1">
    <citation type="submission" date="2023-07" db="EMBL/GenBank/DDBJ databases">
        <title>Genomic Encyclopedia of Type Strains, Phase IV (KMG-IV): sequencing the most valuable type-strain genomes for metagenomic binning, comparative biology and taxonomic classification.</title>
        <authorList>
            <person name="Goeker M."/>
        </authorList>
    </citation>
    <scope>NUCLEOTIDE SEQUENCE</scope>
    <source>
        <strain evidence="1">DSM 26174</strain>
    </source>
</reference>
<organism evidence="1 2">
    <name type="scientific">Aureibacter tunicatorum</name>
    <dbReference type="NCBI Taxonomy" id="866807"/>
    <lineage>
        <taxon>Bacteria</taxon>
        <taxon>Pseudomonadati</taxon>
        <taxon>Bacteroidota</taxon>
        <taxon>Cytophagia</taxon>
        <taxon>Cytophagales</taxon>
        <taxon>Persicobacteraceae</taxon>
        <taxon>Aureibacter</taxon>
    </lineage>
</organism>
<dbReference type="AlphaFoldDB" id="A0AAE3XLR5"/>
<evidence type="ECO:0000313" key="1">
    <source>
        <dbReference type="EMBL" id="MDR6238820.1"/>
    </source>
</evidence>
<dbReference type="Proteomes" id="UP001185092">
    <property type="component" value="Unassembled WGS sequence"/>
</dbReference>